<gene>
    <name evidence="1" type="ORF">GTOL_11583</name>
</gene>
<evidence type="ECO:0000313" key="2">
    <source>
        <dbReference type="Proteomes" id="UP000742786"/>
    </source>
</evidence>
<reference evidence="1" key="1">
    <citation type="submission" date="2021-04" db="EMBL/GenBank/DDBJ databases">
        <authorList>
            <person name="Hornung B."/>
        </authorList>
    </citation>
    <scope>NUCLEOTIDE SEQUENCE</scope>
    <source>
        <strain evidence="1">G5G6</strain>
    </source>
</reference>
<accession>A0A916J4F5</accession>
<dbReference type="Proteomes" id="UP000742786">
    <property type="component" value="Unassembled WGS sequence"/>
</dbReference>
<proteinExistence type="predicted"/>
<dbReference type="AlphaFoldDB" id="A0A916J4F5"/>
<protein>
    <submittedName>
        <fullName evidence="1">Uncharacterized protein</fullName>
    </submittedName>
</protein>
<evidence type="ECO:0000313" key="1">
    <source>
        <dbReference type="EMBL" id="CAG4883700.1"/>
    </source>
</evidence>
<dbReference type="EMBL" id="CAJQUM010000001">
    <property type="protein sequence ID" value="CAG4883700.1"/>
    <property type="molecule type" value="Genomic_DNA"/>
</dbReference>
<comment type="caution">
    <text evidence="1">The sequence shown here is derived from an EMBL/GenBank/DDBJ whole genome shotgun (WGS) entry which is preliminary data.</text>
</comment>
<sequence>MLSRLFGSETMESTGHTCMHCDLSKCPTHSVHLVGSIAYASSPAEIAPFGHSGTHASQLIQSELIINAISLPSFRIEKINWDKTSPICSRDRNPASVLLVRHQLDPFKQY</sequence>
<keyword evidence="2" id="KW-1185">Reference proteome</keyword>
<organism evidence="1 2">
    <name type="scientific">Georgfuchsia toluolica</name>
    <dbReference type="NCBI Taxonomy" id="424218"/>
    <lineage>
        <taxon>Bacteria</taxon>
        <taxon>Pseudomonadati</taxon>
        <taxon>Pseudomonadota</taxon>
        <taxon>Betaproteobacteria</taxon>
        <taxon>Nitrosomonadales</taxon>
        <taxon>Sterolibacteriaceae</taxon>
        <taxon>Georgfuchsia</taxon>
    </lineage>
</organism>
<name>A0A916J4F5_9PROT</name>